<dbReference type="PANTHER" id="PTHR43297:SF2">
    <property type="entry name" value="DIPEPTIDE TRANSPORT ATP-BINDING PROTEIN DPPD"/>
    <property type="match status" value="1"/>
</dbReference>
<dbReference type="RefSeq" id="WP_133901362.1">
    <property type="nucleotide sequence ID" value="NZ_SOCP01000002.1"/>
</dbReference>
<feature type="domain" description="ABC transporter" evidence="9">
    <location>
        <begin position="304"/>
        <end position="549"/>
    </location>
</feature>
<evidence type="ECO:0000256" key="3">
    <source>
        <dbReference type="ARBA" id="ARBA00022448"/>
    </source>
</evidence>
<keyword evidence="7" id="KW-0472">Membrane</keyword>
<dbReference type="FunFam" id="3.40.50.300:FF:000016">
    <property type="entry name" value="Oligopeptide ABC transporter ATP-binding component"/>
    <property type="match status" value="2"/>
</dbReference>
<dbReference type="GO" id="GO:0015833">
    <property type="term" value="P:peptide transport"/>
    <property type="evidence" value="ECO:0007669"/>
    <property type="project" value="InterPro"/>
</dbReference>
<evidence type="ECO:0000256" key="6">
    <source>
        <dbReference type="ARBA" id="ARBA00022840"/>
    </source>
</evidence>
<keyword evidence="11" id="KW-1185">Reference proteome</keyword>
<dbReference type="InterPro" id="IPR027417">
    <property type="entry name" value="P-loop_NTPase"/>
</dbReference>
<sequence length="575" mass="61713">MSRPLLSVEDVTITFSTGGTPAAQDVGYALVPGEVLAVVGESGAGKTVTAMSLLGLLPATATVTGRALLRGRDLYSLGPAELRAVRGNDVGMIFQEPTSALNPVLTVGTQLVEAIRTHQDVTAAAARRRAVELLELVRLPEPERRLRSYPHELSGGQLQRVVIAMAIANDPVLLIADEPTTALDVTVQAEILELLRDLRARFDTAILLITHDMGVVADIADRVVVMRDGRVVEQGDVTTIFTAPREDYTKQLLGAVVSLGGAATHAVEQALRGEVRQDSDSHLAAAEHPATGSVPDTPATEPVLLVEDLSVTYHGRFRRISVHAADGVGLHVEPGEILGLVGESGSGKSTVAGAVTGLVTPDHGAVRVAGTDIHRAGRRAVRAVRRRIGVVFQDPLSSLNPRTTVAASIAEPVRLHRTLSGSAVDDRVDELLEMVTLPTNLRGRYPHELSGGQRQRVCIARALALDPDLLVADEPTSALDVSVQARVLDLIRTLQRQHRFACLFISHDLAVIEQLADRVAVMHRGHVVEQGPTSAVLNRPLHPYTQRLLAAAPVADPAEQRRRRTAWHELDQRLP</sequence>
<dbReference type="NCBIfam" id="NF007739">
    <property type="entry name" value="PRK10419.1"/>
    <property type="match status" value="2"/>
</dbReference>
<dbReference type="Proteomes" id="UP000294927">
    <property type="component" value="Unassembled WGS sequence"/>
</dbReference>
<name>A0A4R7W0M8_9PSEU</name>
<dbReference type="AlphaFoldDB" id="A0A4R7W0M8"/>
<dbReference type="GO" id="GO:0005886">
    <property type="term" value="C:plasma membrane"/>
    <property type="evidence" value="ECO:0007669"/>
    <property type="project" value="UniProtKB-SubCell"/>
</dbReference>
<evidence type="ECO:0000256" key="5">
    <source>
        <dbReference type="ARBA" id="ARBA00022741"/>
    </source>
</evidence>
<dbReference type="GO" id="GO:0016887">
    <property type="term" value="F:ATP hydrolysis activity"/>
    <property type="evidence" value="ECO:0007669"/>
    <property type="project" value="InterPro"/>
</dbReference>
<dbReference type="NCBIfam" id="NF008453">
    <property type="entry name" value="PRK11308.1"/>
    <property type="match status" value="2"/>
</dbReference>
<organism evidence="10 11">
    <name type="scientific">Actinophytocola oryzae</name>
    <dbReference type="NCBI Taxonomy" id="502181"/>
    <lineage>
        <taxon>Bacteria</taxon>
        <taxon>Bacillati</taxon>
        <taxon>Actinomycetota</taxon>
        <taxon>Actinomycetes</taxon>
        <taxon>Pseudonocardiales</taxon>
        <taxon>Pseudonocardiaceae</taxon>
    </lineage>
</organism>
<feature type="compositionally biased region" description="Basic and acidic residues" evidence="8">
    <location>
        <begin position="566"/>
        <end position="575"/>
    </location>
</feature>
<dbReference type="SUPFAM" id="SSF52540">
    <property type="entry name" value="P-loop containing nucleoside triphosphate hydrolases"/>
    <property type="match status" value="2"/>
</dbReference>
<dbReference type="InterPro" id="IPR050388">
    <property type="entry name" value="ABC_Ni/Peptide_Import"/>
</dbReference>
<comment type="subcellular location">
    <subcellularLocation>
        <location evidence="1">Cell membrane</location>
        <topology evidence="1">Peripheral membrane protein</topology>
    </subcellularLocation>
</comment>
<evidence type="ECO:0000256" key="1">
    <source>
        <dbReference type="ARBA" id="ARBA00004202"/>
    </source>
</evidence>
<keyword evidence="5" id="KW-0547">Nucleotide-binding</keyword>
<feature type="region of interest" description="Disordered" evidence="8">
    <location>
        <begin position="277"/>
        <end position="299"/>
    </location>
</feature>
<dbReference type="PROSITE" id="PS00211">
    <property type="entry name" value="ABC_TRANSPORTER_1"/>
    <property type="match status" value="2"/>
</dbReference>
<keyword evidence="6 10" id="KW-0067">ATP-binding</keyword>
<reference evidence="10 11" key="1">
    <citation type="submission" date="2019-03" db="EMBL/GenBank/DDBJ databases">
        <title>Genomic Encyclopedia of Archaeal and Bacterial Type Strains, Phase II (KMG-II): from individual species to whole genera.</title>
        <authorList>
            <person name="Goeker M."/>
        </authorList>
    </citation>
    <scope>NUCLEOTIDE SEQUENCE [LARGE SCALE GENOMIC DNA]</scope>
    <source>
        <strain evidence="10 11">DSM 45499</strain>
    </source>
</reference>
<evidence type="ECO:0000256" key="7">
    <source>
        <dbReference type="ARBA" id="ARBA00023136"/>
    </source>
</evidence>
<evidence type="ECO:0000256" key="2">
    <source>
        <dbReference type="ARBA" id="ARBA00005417"/>
    </source>
</evidence>
<keyword evidence="3" id="KW-0813">Transport</keyword>
<evidence type="ECO:0000259" key="9">
    <source>
        <dbReference type="PROSITE" id="PS50893"/>
    </source>
</evidence>
<dbReference type="OrthoDB" id="3169708at2"/>
<dbReference type="SMART" id="SM00382">
    <property type="entry name" value="AAA"/>
    <property type="match status" value="2"/>
</dbReference>
<feature type="domain" description="ABC transporter" evidence="9">
    <location>
        <begin position="6"/>
        <end position="253"/>
    </location>
</feature>
<evidence type="ECO:0000256" key="4">
    <source>
        <dbReference type="ARBA" id="ARBA00022475"/>
    </source>
</evidence>
<dbReference type="InterPro" id="IPR003593">
    <property type="entry name" value="AAA+_ATPase"/>
</dbReference>
<dbReference type="Pfam" id="PF00005">
    <property type="entry name" value="ABC_tran"/>
    <property type="match status" value="2"/>
</dbReference>
<dbReference type="Gene3D" id="3.40.50.300">
    <property type="entry name" value="P-loop containing nucleotide triphosphate hydrolases"/>
    <property type="match status" value="2"/>
</dbReference>
<evidence type="ECO:0000313" key="11">
    <source>
        <dbReference type="Proteomes" id="UP000294927"/>
    </source>
</evidence>
<keyword evidence="4" id="KW-1003">Cell membrane</keyword>
<comment type="caution">
    <text evidence="10">The sequence shown here is derived from an EMBL/GenBank/DDBJ whole genome shotgun (WGS) entry which is preliminary data.</text>
</comment>
<evidence type="ECO:0000256" key="8">
    <source>
        <dbReference type="SAM" id="MobiDB-lite"/>
    </source>
</evidence>
<protein>
    <submittedName>
        <fullName evidence="10">Peptide/nickel transport system ATP-binding protein</fullName>
    </submittedName>
</protein>
<gene>
    <name evidence="10" type="ORF">CLV71_102131</name>
</gene>
<dbReference type="InterPro" id="IPR017871">
    <property type="entry name" value="ABC_transporter-like_CS"/>
</dbReference>
<comment type="similarity">
    <text evidence="2">Belongs to the ABC transporter superfamily.</text>
</comment>
<feature type="region of interest" description="Disordered" evidence="8">
    <location>
        <begin position="555"/>
        <end position="575"/>
    </location>
</feature>
<dbReference type="InterPro" id="IPR003439">
    <property type="entry name" value="ABC_transporter-like_ATP-bd"/>
</dbReference>
<dbReference type="EMBL" id="SOCP01000002">
    <property type="protein sequence ID" value="TDV56070.1"/>
    <property type="molecule type" value="Genomic_DNA"/>
</dbReference>
<dbReference type="Pfam" id="PF08352">
    <property type="entry name" value="oligo_HPY"/>
    <property type="match status" value="2"/>
</dbReference>
<dbReference type="InterPro" id="IPR013563">
    <property type="entry name" value="Oligopep_ABC_C"/>
</dbReference>
<dbReference type="PANTHER" id="PTHR43297">
    <property type="entry name" value="OLIGOPEPTIDE TRANSPORT ATP-BINDING PROTEIN APPD"/>
    <property type="match status" value="1"/>
</dbReference>
<proteinExistence type="inferred from homology"/>
<evidence type="ECO:0000313" key="10">
    <source>
        <dbReference type="EMBL" id="TDV56070.1"/>
    </source>
</evidence>
<dbReference type="GO" id="GO:0005524">
    <property type="term" value="F:ATP binding"/>
    <property type="evidence" value="ECO:0007669"/>
    <property type="project" value="UniProtKB-KW"/>
</dbReference>
<dbReference type="PROSITE" id="PS50893">
    <property type="entry name" value="ABC_TRANSPORTER_2"/>
    <property type="match status" value="2"/>
</dbReference>
<accession>A0A4R7W0M8</accession>
<dbReference type="CDD" id="cd03257">
    <property type="entry name" value="ABC_NikE_OppD_transporters"/>
    <property type="match status" value="2"/>
</dbReference>